<evidence type="ECO:0000256" key="1">
    <source>
        <dbReference type="SAM" id="MobiDB-lite"/>
    </source>
</evidence>
<reference evidence="2" key="1">
    <citation type="journal article" date="2023" name="PLoS Negl. Trop. Dis.">
        <title>A genome sequence for Biomphalaria pfeifferi, the major vector snail for the human-infecting parasite Schistosoma mansoni.</title>
        <authorList>
            <person name="Bu L."/>
            <person name="Lu L."/>
            <person name="Laidemitt M.R."/>
            <person name="Zhang S.M."/>
            <person name="Mutuku M."/>
            <person name="Mkoji G."/>
            <person name="Steinauer M."/>
            <person name="Loker E.S."/>
        </authorList>
    </citation>
    <scope>NUCLEOTIDE SEQUENCE</scope>
    <source>
        <strain evidence="2">KasaAsao</strain>
    </source>
</reference>
<dbReference type="AlphaFoldDB" id="A0AAD8EWK7"/>
<feature type="region of interest" description="Disordered" evidence="1">
    <location>
        <begin position="1"/>
        <end position="79"/>
    </location>
</feature>
<dbReference type="Proteomes" id="UP001233172">
    <property type="component" value="Unassembled WGS sequence"/>
</dbReference>
<organism evidence="2 3">
    <name type="scientific">Biomphalaria pfeifferi</name>
    <name type="common">Bloodfluke planorb</name>
    <name type="synonym">Freshwater snail</name>
    <dbReference type="NCBI Taxonomy" id="112525"/>
    <lineage>
        <taxon>Eukaryota</taxon>
        <taxon>Metazoa</taxon>
        <taxon>Spiralia</taxon>
        <taxon>Lophotrochozoa</taxon>
        <taxon>Mollusca</taxon>
        <taxon>Gastropoda</taxon>
        <taxon>Heterobranchia</taxon>
        <taxon>Euthyneura</taxon>
        <taxon>Panpulmonata</taxon>
        <taxon>Hygrophila</taxon>
        <taxon>Lymnaeoidea</taxon>
        <taxon>Planorbidae</taxon>
        <taxon>Biomphalaria</taxon>
    </lineage>
</organism>
<evidence type="ECO:0000313" key="2">
    <source>
        <dbReference type="EMBL" id="KAK0041434.1"/>
    </source>
</evidence>
<comment type="caution">
    <text evidence="2">The sequence shown here is derived from an EMBL/GenBank/DDBJ whole genome shotgun (WGS) entry which is preliminary data.</text>
</comment>
<accession>A0AAD8EWK7</accession>
<keyword evidence="3" id="KW-1185">Reference proteome</keyword>
<feature type="compositionally biased region" description="Polar residues" evidence="1">
    <location>
        <begin position="23"/>
        <end position="49"/>
    </location>
</feature>
<proteinExistence type="predicted"/>
<dbReference type="EMBL" id="JASAOG010000276">
    <property type="protein sequence ID" value="KAK0041434.1"/>
    <property type="molecule type" value="Genomic_DNA"/>
</dbReference>
<feature type="region of interest" description="Disordered" evidence="1">
    <location>
        <begin position="94"/>
        <end position="138"/>
    </location>
</feature>
<name>A0AAD8EWK7_BIOPF</name>
<feature type="compositionally biased region" description="Polar residues" evidence="1">
    <location>
        <begin position="94"/>
        <end position="109"/>
    </location>
</feature>
<feature type="region of interest" description="Disordered" evidence="1">
    <location>
        <begin position="168"/>
        <end position="210"/>
    </location>
</feature>
<evidence type="ECO:0000313" key="3">
    <source>
        <dbReference type="Proteomes" id="UP001233172"/>
    </source>
</evidence>
<sequence>SSLTGQALSDNLSGINMMEDSIEPSQSSRVAAKSNCNGNSFNGLTTANGAVTPEELEENGLESAEHSEHVDSDIVNNNTDSITNINHSLLEQESDDANQTKSNGLISDTPSPVSEPPSPPLCTHQVPSPVHGTLNSSGHYSPHMGPGYYMGPSGGSMGHVCMSSPNPCASPPGSYPSSNASHSGGSGTHSRGDSPGEGGGGSSPPSGQHVVHVHVNPGETFSVRLGDQIQHIQGKSVNTFLFKIILLRSQNTKILTL</sequence>
<feature type="compositionally biased region" description="Basic and acidic residues" evidence="1">
    <location>
        <begin position="63"/>
        <end position="72"/>
    </location>
</feature>
<feature type="compositionally biased region" description="Polar residues" evidence="1">
    <location>
        <begin position="1"/>
        <end position="14"/>
    </location>
</feature>
<feature type="non-terminal residue" evidence="2">
    <location>
        <position position="1"/>
    </location>
</feature>
<protein>
    <submittedName>
        <fullName evidence="2">Fibronectin type-III domain-containing protein 3a-like isoform X4</fullName>
    </submittedName>
</protein>
<reference evidence="2" key="2">
    <citation type="submission" date="2023-04" db="EMBL/GenBank/DDBJ databases">
        <authorList>
            <person name="Bu L."/>
            <person name="Lu L."/>
            <person name="Laidemitt M.R."/>
            <person name="Zhang S.M."/>
            <person name="Mutuku M."/>
            <person name="Mkoji G."/>
            <person name="Steinauer M."/>
            <person name="Loker E.S."/>
        </authorList>
    </citation>
    <scope>NUCLEOTIDE SEQUENCE</scope>
    <source>
        <strain evidence="2">KasaAsao</strain>
        <tissue evidence="2">Whole Snail</tissue>
    </source>
</reference>
<gene>
    <name evidence="2" type="ORF">Bpfe_029153</name>
</gene>